<evidence type="ECO:0000313" key="2">
    <source>
        <dbReference type="EMBL" id="MZR12726.1"/>
    </source>
</evidence>
<keyword evidence="1" id="KW-0732">Signal</keyword>
<dbReference type="RefSeq" id="WP_161350856.1">
    <property type="nucleotide sequence ID" value="NZ_WTUX01000011.1"/>
</dbReference>
<reference evidence="2 3" key="1">
    <citation type="submission" date="2019-12" db="EMBL/GenBank/DDBJ databases">
        <title>Maritimibacter sp. nov. sp. isolated from sea sand.</title>
        <authorList>
            <person name="Kim J."/>
            <person name="Jeong S.E."/>
            <person name="Jung H.S."/>
            <person name="Jeon C.O."/>
        </authorList>
    </citation>
    <scope>NUCLEOTIDE SEQUENCE [LARGE SCALE GENOMIC DNA]</scope>
    <source>
        <strain evidence="2 3">DP07</strain>
    </source>
</reference>
<feature type="chain" id="PRO_5032646095" description="Outer membrane protein beta-barrel domain-containing protein" evidence="1">
    <location>
        <begin position="31"/>
        <end position="224"/>
    </location>
</feature>
<comment type="caution">
    <text evidence="2">The sequence shown here is derived from an EMBL/GenBank/DDBJ whole genome shotgun (WGS) entry which is preliminary data.</text>
</comment>
<keyword evidence="3" id="KW-1185">Reference proteome</keyword>
<sequence>MRACGRRLGRALTVALALGTLATAPGEAQAEEPIFCDSFTVGVFNQSFHFFNKGNPQFNEQQHGRTFACRNLYDISPSLRLSGGFGVMSFVNSFDVPSFSLGVDFELQYRPEFLGDFGLLAGVDLGFVHGYQGQTPGEQLYGPFRAAGMLRAGVLYDLPGTDLTVSAAGRYIPNPAGSHFATLSMAVTYRLPGAKSEPLFPRSRYARHGDGGGMFLNPFSQGSF</sequence>
<feature type="signal peptide" evidence="1">
    <location>
        <begin position="1"/>
        <end position="30"/>
    </location>
</feature>
<organism evidence="2 3">
    <name type="scientific">Maritimibacter harenae</name>
    <dbReference type="NCBI Taxonomy" id="2606218"/>
    <lineage>
        <taxon>Bacteria</taxon>
        <taxon>Pseudomonadati</taxon>
        <taxon>Pseudomonadota</taxon>
        <taxon>Alphaproteobacteria</taxon>
        <taxon>Rhodobacterales</taxon>
        <taxon>Roseobacteraceae</taxon>
        <taxon>Maritimibacter</taxon>
    </lineage>
</organism>
<gene>
    <name evidence="2" type="ORF">GQE99_06800</name>
</gene>
<evidence type="ECO:0008006" key="4">
    <source>
        <dbReference type="Google" id="ProtNLM"/>
    </source>
</evidence>
<proteinExistence type="predicted"/>
<name>A0A845LZG3_9RHOB</name>
<protein>
    <recommendedName>
        <fullName evidence="4">Outer membrane protein beta-barrel domain-containing protein</fullName>
    </recommendedName>
</protein>
<dbReference type="Proteomes" id="UP000467322">
    <property type="component" value="Unassembled WGS sequence"/>
</dbReference>
<dbReference type="AlphaFoldDB" id="A0A845LZG3"/>
<evidence type="ECO:0000256" key="1">
    <source>
        <dbReference type="SAM" id="SignalP"/>
    </source>
</evidence>
<evidence type="ECO:0000313" key="3">
    <source>
        <dbReference type="Proteomes" id="UP000467322"/>
    </source>
</evidence>
<accession>A0A845LZG3</accession>
<dbReference type="EMBL" id="WTUX01000011">
    <property type="protein sequence ID" value="MZR12726.1"/>
    <property type="molecule type" value="Genomic_DNA"/>
</dbReference>